<sequence>MIINTGTYRVILQCRANPDKIKVVRAGDKQLGEYWTVAEGADLRPYGVCVYYYPEGHQKQINPIYRTIPPPIAPRK</sequence>
<evidence type="ECO:0000313" key="1">
    <source>
        <dbReference type="Proteomes" id="UP000887578"/>
    </source>
</evidence>
<reference evidence="2" key="1">
    <citation type="submission" date="2022-11" db="UniProtKB">
        <authorList>
            <consortium name="WormBaseParasite"/>
        </authorList>
    </citation>
    <scope>IDENTIFICATION</scope>
</reference>
<keyword evidence="1" id="KW-1185">Reference proteome</keyword>
<dbReference type="WBParaSite" id="PDA_v2.g28245.t1">
    <property type="protein sequence ID" value="PDA_v2.g28245.t1"/>
    <property type="gene ID" value="PDA_v2.g28245"/>
</dbReference>
<dbReference type="AlphaFoldDB" id="A0A914QFM8"/>
<protein>
    <submittedName>
        <fullName evidence="2">Uncharacterized protein</fullName>
    </submittedName>
</protein>
<dbReference type="Proteomes" id="UP000887578">
    <property type="component" value="Unplaced"/>
</dbReference>
<accession>A0A914QFM8</accession>
<organism evidence="1 2">
    <name type="scientific">Panagrolaimus davidi</name>
    <dbReference type="NCBI Taxonomy" id="227884"/>
    <lineage>
        <taxon>Eukaryota</taxon>
        <taxon>Metazoa</taxon>
        <taxon>Ecdysozoa</taxon>
        <taxon>Nematoda</taxon>
        <taxon>Chromadorea</taxon>
        <taxon>Rhabditida</taxon>
        <taxon>Tylenchina</taxon>
        <taxon>Panagrolaimomorpha</taxon>
        <taxon>Panagrolaimoidea</taxon>
        <taxon>Panagrolaimidae</taxon>
        <taxon>Panagrolaimus</taxon>
    </lineage>
</organism>
<evidence type="ECO:0000313" key="2">
    <source>
        <dbReference type="WBParaSite" id="PDA_v2.g28245.t1"/>
    </source>
</evidence>
<proteinExistence type="predicted"/>
<name>A0A914QFM8_9BILA</name>